<feature type="region of interest" description="Disordered" evidence="1">
    <location>
        <begin position="1"/>
        <end position="25"/>
    </location>
</feature>
<proteinExistence type="predicted"/>
<sequence>MSHLTIQTGGAANMRTQSTPKPRSNCVQIPSFATWQQRTIIILTTA</sequence>
<reference evidence="2" key="2">
    <citation type="journal article" date="2015" name="Data Brief">
        <title>Shoot transcriptome of the giant reed, Arundo donax.</title>
        <authorList>
            <person name="Barrero R.A."/>
            <person name="Guerrero F.D."/>
            <person name="Moolhuijzen P."/>
            <person name="Goolsby J.A."/>
            <person name="Tidwell J."/>
            <person name="Bellgard S.E."/>
            <person name="Bellgard M.I."/>
        </authorList>
    </citation>
    <scope>NUCLEOTIDE SEQUENCE</scope>
    <source>
        <tissue evidence="2">Shoot tissue taken approximately 20 cm above the soil surface</tissue>
    </source>
</reference>
<name>A0A0A9HHD4_ARUDO</name>
<dbReference type="AlphaFoldDB" id="A0A0A9HHD4"/>
<evidence type="ECO:0000313" key="2">
    <source>
        <dbReference type="EMBL" id="JAE34276.1"/>
    </source>
</evidence>
<organism evidence="2">
    <name type="scientific">Arundo donax</name>
    <name type="common">Giant reed</name>
    <name type="synonym">Donax arundinaceus</name>
    <dbReference type="NCBI Taxonomy" id="35708"/>
    <lineage>
        <taxon>Eukaryota</taxon>
        <taxon>Viridiplantae</taxon>
        <taxon>Streptophyta</taxon>
        <taxon>Embryophyta</taxon>
        <taxon>Tracheophyta</taxon>
        <taxon>Spermatophyta</taxon>
        <taxon>Magnoliopsida</taxon>
        <taxon>Liliopsida</taxon>
        <taxon>Poales</taxon>
        <taxon>Poaceae</taxon>
        <taxon>PACMAD clade</taxon>
        <taxon>Arundinoideae</taxon>
        <taxon>Arundineae</taxon>
        <taxon>Arundo</taxon>
    </lineage>
</organism>
<dbReference type="EMBL" id="GBRH01163620">
    <property type="protein sequence ID" value="JAE34276.1"/>
    <property type="molecule type" value="Transcribed_RNA"/>
</dbReference>
<protein>
    <submittedName>
        <fullName evidence="2">Uncharacterized protein</fullName>
    </submittedName>
</protein>
<accession>A0A0A9HHD4</accession>
<reference evidence="2" key="1">
    <citation type="submission" date="2014-09" db="EMBL/GenBank/DDBJ databases">
        <authorList>
            <person name="Magalhaes I.L.F."/>
            <person name="Oliveira U."/>
            <person name="Santos F.R."/>
            <person name="Vidigal T.H.D.A."/>
            <person name="Brescovit A.D."/>
            <person name="Santos A.J."/>
        </authorList>
    </citation>
    <scope>NUCLEOTIDE SEQUENCE</scope>
    <source>
        <tissue evidence="2">Shoot tissue taken approximately 20 cm above the soil surface</tissue>
    </source>
</reference>
<evidence type="ECO:0000256" key="1">
    <source>
        <dbReference type="SAM" id="MobiDB-lite"/>
    </source>
</evidence>